<dbReference type="SUPFAM" id="SSF51695">
    <property type="entry name" value="PLC-like phosphodiesterases"/>
    <property type="match status" value="1"/>
</dbReference>
<dbReference type="GO" id="GO:0008081">
    <property type="term" value="F:phosphoric diester hydrolase activity"/>
    <property type="evidence" value="ECO:0007669"/>
    <property type="project" value="InterPro"/>
</dbReference>
<feature type="region of interest" description="Disordered" evidence="2">
    <location>
        <begin position="896"/>
        <end position="965"/>
    </location>
</feature>
<dbReference type="PROSITE" id="PS50007">
    <property type="entry name" value="PIPLC_X_DOMAIN"/>
    <property type="match status" value="1"/>
</dbReference>
<evidence type="ECO:0000313" key="3">
    <source>
        <dbReference type="EMBL" id="CAE6491187.1"/>
    </source>
</evidence>
<dbReference type="PANTHER" id="PTHR40130:SF1">
    <property type="entry name" value="SPINDLE POLE BODY-ASSOCIATED PROTEIN CUT12 DOMAIN-CONTAINING PROTEIN"/>
    <property type="match status" value="1"/>
</dbReference>
<feature type="coiled-coil region" evidence="1">
    <location>
        <begin position="702"/>
        <end position="767"/>
    </location>
</feature>
<sequence length="965" mass="106111">MATIHITNLTGATLPFTCSSPAESHWTHLDHESNVTTLGVGKGKRPRTYLFVRSADASVYPTDEKGTMTKPAAHFPSTWTFAIRRPRALRRKVPWLVLRPLCPHVPQSRSHTVTDCHTCRGDIPWIVYVLYAQDGTRVLFLPQRDMSTFLSETEDERLLSDVVLPGTHDSLAFYGWPVSQCQSPNQPLFTQLMSGIRLLDVRLSVVDGVLMAYHGAAPQRTSFSAILHTLHHFLQERSRECVVVSLKQEDYEYTSPKVFSRLVREEIERGEGGMAMWWLENRVPRLVEVRGRCIMLSRFGGDGKEWEHGLEGMGIHPTSWPDSRQEGFEWDLKGTTVKTHDWYRIPGLLALPEKASLCMQNMVPPVFDPPILGITFLSAAGGALSLPPFCALGVGWPNWGMGVEGINARVGRWLINRLTSAGPGDFNSERERWSVSSESAGLLGEDSSTFGALDDDPEPRLAAHEHADRAELLYARGDFEGASEEHLRAAESYLQAIDACEDPSAKHSLRLMHEDHLKLSRDAQRAKQERTRQQQQQQQQQAQQQPSFNQSTDLAATVTIDPLPRRMADSTSSVEHAIEDSYMMLGGRPGEHNEAFDQFWKTLEGMLENLSQPVAFATAPLARNSPGNKEAVDEDDGGESDASSNDSFCIIESKDPTVAQALKSAIFGSSASSSPASSKNSKKSIIPNPSLARSAYPPPPRIQQLETENAALKTDLERAIMRANTAERTLRQRAGQELAIQQLETENAALKTDLERAIMRANTAERTLRQRAGQELALRESILSVRREAQRAMSATTATLRTSSLAGPMPSRNQALIASPSLAAPISPVVLAPPTAPAPALAPPTPVPTVKLPAVPAAPAVSTSRIAELEEEIRQLKAENEKQKAQMAKYRERWEKLKESAKRKRAAKGQLETSGAANVTIPEEQEPEGEQPDAGPETPATPVATGSGLNSHSVLRSPESIVASH</sequence>
<keyword evidence="1" id="KW-0175">Coiled coil</keyword>
<accession>A0A8H3HA96</accession>
<feature type="compositionally biased region" description="Low complexity" evidence="2">
    <location>
        <begin position="669"/>
        <end position="690"/>
    </location>
</feature>
<dbReference type="EMBL" id="CAJMWY010002575">
    <property type="protein sequence ID" value="CAE6491187.1"/>
    <property type="molecule type" value="Genomic_DNA"/>
</dbReference>
<proteinExistence type="predicted"/>
<protein>
    <recommendedName>
        <fullName evidence="5">Phosphatidylinositol-specific phospholipase C X domain-containing protein</fullName>
    </recommendedName>
</protein>
<evidence type="ECO:0000313" key="4">
    <source>
        <dbReference type="Proteomes" id="UP000663861"/>
    </source>
</evidence>
<dbReference type="AlphaFoldDB" id="A0A8H3HA96"/>
<feature type="compositionally biased region" description="Basic and acidic residues" evidence="2">
    <location>
        <begin position="522"/>
        <end position="532"/>
    </location>
</feature>
<feature type="region of interest" description="Disordered" evidence="2">
    <location>
        <begin position="522"/>
        <end position="553"/>
    </location>
</feature>
<evidence type="ECO:0008006" key="5">
    <source>
        <dbReference type="Google" id="ProtNLM"/>
    </source>
</evidence>
<dbReference type="Proteomes" id="UP000663861">
    <property type="component" value="Unassembled WGS sequence"/>
</dbReference>
<evidence type="ECO:0000256" key="1">
    <source>
        <dbReference type="SAM" id="Coils"/>
    </source>
</evidence>
<feature type="region of interest" description="Disordered" evidence="2">
    <location>
        <begin position="619"/>
        <end position="647"/>
    </location>
</feature>
<feature type="region of interest" description="Disordered" evidence="2">
    <location>
        <begin position="669"/>
        <end position="700"/>
    </location>
</feature>
<dbReference type="GO" id="GO:0006629">
    <property type="term" value="P:lipid metabolic process"/>
    <property type="evidence" value="ECO:0007669"/>
    <property type="project" value="InterPro"/>
</dbReference>
<organism evidence="3 4">
    <name type="scientific">Rhizoctonia solani</name>
    <dbReference type="NCBI Taxonomy" id="456999"/>
    <lineage>
        <taxon>Eukaryota</taxon>
        <taxon>Fungi</taxon>
        <taxon>Dikarya</taxon>
        <taxon>Basidiomycota</taxon>
        <taxon>Agaricomycotina</taxon>
        <taxon>Agaricomycetes</taxon>
        <taxon>Cantharellales</taxon>
        <taxon>Ceratobasidiaceae</taxon>
        <taxon>Rhizoctonia</taxon>
    </lineage>
</organism>
<gene>
    <name evidence="3" type="ORF">RDB_LOCUS111650</name>
</gene>
<evidence type="ECO:0000256" key="2">
    <source>
        <dbReference type="SAM" id="MobiDB-lite"/>
    </source>
</evidence>
<feature type="compositionally biased region" description="Low complexity" evidence="2">
    <location>
        <begin position="533"/>
        <end position="545"/>
    </location>
</feature>
<comment type="caution">
    <text evidence="3">The sequence shown here is derived from an EMBL/GenBank/DDBJ whole genome shotgun (WGS) entry which is preliminary data.</text>
</comment>
<name>A0A8H3HA96_9AGAM</name>
<dbReference type="InterPro" id="IPR017946">
    <property type="entry name" value="PLC-like_Pdiesterase_TIM-brl"/>
</dbReference>
<reference evidence="3" key="1">
    <citation type="submission" date="2021-01" db="EMBL/GenBank/DDBJ databases">
        <authorList>
            <person name="Kaushik A."/>
        </authorList>
    </citation>
    <scope>NUCLEOTIDE SEQUENCE</scope>
    <source>
        <strain evidence="3">AG4-RS23</strain>
    </source>
</reference>
<dbReference type="Gene3D" id="3.20.20.190">
    <property type="entry name" value="Phosphatidylinositol (PI) phosphodiesterase"/>
    <property type="match status" value="1"/>
</dbReference>
<dbReference type="PANTHER" id="PTHR40130">
    <property type="entry name" value="EXPRESSED PROTEIN"/>
    <property type="match status" value="1"/>
</dbReference>
<dbReference type="SUPFAM" id="SSF140361">
    <property type="entry name" value="MIT domain-like"/>
    <property type="match status" value="1"/>
</dbReference>
<dbReference type="Gene3D" id="1.20.58.80">
    <property type="entry name" value="Phosphotransferase system, lactose/cellobiose-type IIA subunit"/>
    <property type="match status" value="1"/>
</dbReference>